<dbReference type="WBParaSite" id="maker-uti_cns_0008846-snap-gene-0.3-mRNA-1">
    <property type="protein sequence ID" value="maker-uti_cns_0008846-snap-gene-0.3-mRNA-1"/>
    <property type="gene ID" value="maker-uti_cns_0008846-snap-gene-0.3"/>
</dbReference>
<organism evidence="3 4">
    <name type="scientific">Macrostomum lignano</name>
    <dbReference type="NCBI Taxonomy" id="282301"/>
    <lineage>
        <taxon>Eukaryota</taxon>
        <taxon>Metazoa</taxon>
        <taxon>Spiralia</taxon>
        <taxon>Lophotrochozoa</taxon>
        <taxon>Platyhelminthes</taxon>
        <taxon>Rhabditophora</taxon>
        <taxon>Macrostomorpha</taxon>
        <taxon>Macrostomida</taxon>
        <taxon>Macrostomidae</taxon>
        <taxon>Macrostomum</taxon>
    </lineage>
</organism>
<dbReference type="PANTHER" id="PTHR31075:SF4">
    <property type="entry name" value="CENTROSOMAL PROTEIN OF 85 KDA"/>
    <property type="match status" value="1"/>
</dbReference>
<keyword evidence="1" id="KW-0175">Coiled coil</keyword>
<evidence type="ECO:0000256" key="2">
    <source>
        <dbReference type="SAM" id="MobiDB-lite"/>
    </source>
</evidence>
<proteinExistence type="predicted"/>
<dbReference type="GO" id="GO:0005813">
    <property type="term" value="C:centrosome"/>
    <property type="evidence" value="ECO:0007669"/>
    <property type="project" value="TreeGrafter"/>
</dbReference>
<reference evidence="4" key="1">
    <citation type="submission" date="2016-11" db="UniProtKB">
        <authorList>
            <consortium name="WormBaseParasite"/>
        </authorList>
    </citation>
    <scope>IDENTIFICATION</scope>
</reference>
<evidence type="ECO:0000256" key="1">
    <source>
        <dbReference type="SAM" id="Coils"/>
    </source>
</evidence>
<dbReference type="AlphaFoldDB" id="A0A1I8HYJ5"/>
<keyword evidence="3" id="KW-1185">Reference proteome</keyword>
<evidence type="ECO:0000313" key="3">
    <source>
        <dbReference type="Proteomes" id="UP000095280"/>
    </source>
</evidence>
<dbReference type="InterPro" id="IPR040210">
    <property type="entry name" value="Cep85/Cep85L"/>
</dbReference>
<sequence length="538" mass="59245">NHFQITATAATDSPTEIAGGGCGADPLADILNRQRRHEQLMSQKRLAAAPMLGYSSADQPEVDCSGPSNQLMDRQKAQILHLEEANRRLLAMRLAGNNHNHHHHVAADEASANSAAGTFLRQHARDLAYENAALRSRIDSLTAELARQSAEFEQKLAAAEYAAAQAEEAATVAASKANKKLAKEAATASDLESQFAAETDRRETAERELAKCRREQRDLEDFLAQFPTLEEVAKLKSDRARLLARSRKYKQRCATQNQRLDEQAKQLSEQQVANERLTDTVAELRQHVSVLSNRLQSPAAVDDQSAEPRDLIADLKAEAARHSRRYDDCRRVLADRQAQLASVKAELERCRTDCSARLAEKEAALSSARGATSELQRDLGKLQRQLLDCMAEKQSLLSELVSARAKANRLDQLTDAGWRRARQRLARETGSAVDELTSFVELCSQLADGREPDLGLLFLPGSSAEDGVAGGKQCESADEIEDQQQQQQQVDAQAGTAAVLAEMERVRALRRRLDAARRAVAARYADQLSGQLQSCLVQ</sequence>
<protein>
    <submittedName>
        <fullName evidence="4">Centrosomal protein of 162 kDa</fullName>
    </submittedName>
</protein>
<evidence type="ECO:0000313" key="4">
    <source>
        <dbReference type="WBParaSite" id="maker-uti_cns_0008846-snap-gene-0.3-mRNA-1"/>
    </source>
</evidence>
<dbReference type="Proteomes" id="UP000095280">
    <property type="component" value="Unplaced"/>
</dbReference>
<feature type="coiled-coil region" evidence="1">
    <location>
        <begin position="124"/>
        <end position="332"/>
    </location>
</feature>
<name>A0A1I8HYJ5_9PLAT</name>
<accession>A0A1I8HYJ5</accession>
<feature type="region of interest" description="Disordered" evidence="2">
    <location>
        <begin position="1"/>
        <end position="21"/>
    </location>
</feature>
<dbReference type="PANTHER" id="PTHR31075">
    <property type="entry name" value="CENTROSOMAL PROTEIN OF 85 KDA"/>
    <property type="match status" value="1"/>
</dbReference>
<feature type="compositionally biased region" description="Polar residues" evidence="2">
    <location>
        <begin position="1"/>
        <end position="14"/>
    </location>
</feature>